<dbReference type="AlphaFoldDB" id="A0AAD5Q372"/>
<feature type="transmembrane region" description="Helical" evidence="2">
    <location>
        <begin position="369"/>
        <end position="390"/>
    </location>
</feature>
<keyword evidence="2" id="KW-1133">Transmembrane helix</keyword>
<name>A0AAD5Q372_9CRUS</name>
<gene>
    <name evidence="3" type="ORF">GHT06_008946</name>
</gene>
<proteinExistence type="predicted"/>
<dbReference type="PANTHER" id="PTHR21650">
    <property type="entry name" value="MEMBRALIN/KINETOCHORE PROTEIN NUF2"/>
    <property type="match status" value="1"/>
</dbReference>
<keyword evidence="4" id="KW-1185">Reference proteome</keyword>
<dbReference type="GO" id="GO:0005783">
    <property type="term" value="C:endoplasmic reticulum"/>
    <property type="evidence" value="ECO:0007669"/>
    <property type="project" value="TreeGrafter"/>
</dbReference>
<feature type="transmembrane region" description="Helical" evidence="2">
    <location>
        <begin position="331"/>
        <end position="349"/>
    </location>
</feature>
<dbReference type="PANTHER" id="PTHR21650:SF4">
    <property type="entry name" value="MEMBRALIN"/>
    <property type="match status" value="1"/>
</dbReference>
<feature type="compositionally biased region" description="Acidic residues" evidence="1">
    <location>
        <begin position="178"/>
        <end position="188"/>
    </location>
</feature>
<feature type="region of interest" description="Disordered" evidence="1">
    <location>
        <begin position="537"/>
        <end position="625"/>
    </location>
</feature>
<evidence type="ECO:0000313" key="3">
    <source>
        <dbReference type="EMBL" id="KAI9565170.1"/>
    </source>
</evidence>
<comment type="caution">
    <text evidence="3">The sequence shown here is derived from an EMBL/GenBank/DDBJ whole genome shotgun (WGS) entry which is preliminary data.</text>
</comment>
<feature type="region of interest" description="Disordered" evidence="1">
    <location>
        <begin position="495"/>
        <end position="514"/>
    </location>
</feature>
<keyword evidence="2" id="KW-0812">Transmembrane</keyword>
<accession>A0AAD5Q372</accession>
<sequence length="643" mass="72600">MPRDNLLFGVGLFPNGLFNNNMPRNNVNGTGPTLLNNNNPNYVNANQLATVRDRMFHAIFHRMAVAYARTFPKPIRRLLEWLFLLKALAAFLMLLYIHIIFSRSPITCLDHIKADWPRDGIVRIDITRSGDYNHPDREDYSLHHSYAKEQRIHQREQFEYQAMFGFWTGPQSSSSESIETEPPLEETESTSTEIYYNETLKSNITNLGNEQIETLLPTEVTELDKIIRAMWPPEEYIVEFSLEYGFLRLSPATRRKLNITILLVTLDPVNNSCFGDSFGRFLLDEFLGYNDFIMGAVKALAEAEDSQGYLRNVVTGEHYRFVNMWMARTSYIASAFAMVIFTLSISMLLRYSRNQIFIFIVDLLQMLEFNVNVTFPVASFFTVILALVGMEAIMAEFFNDSSTAFYVIIFVWVADQYDAVCCHTAVTKRHWLRFFYLYHYAFYAYHYRFNGQYSGLALVTSWLFTQHSMLYFFHHYELPLILRQVQLQNMLIRTSNSSSPGGSSSTATAASAPTVDGVMEQNAESVSEVDSEAAVDFETIDRDSDSQPSETPSDDSEMESIVDGAPADVDPPSSSGDGISSSSSSGNSSSSSTTTTTTTTATGTTTGGVETLPTTPHPLDTPNARHPLLVCDWQVVVSQQLTH</sequence>
<dbReference type="GO" id="GO:0034976">
    <property type="term" value="P:response to endoplasmic reticulum stress"/>
    <property type="evidence" value="ECO:0007669"/>
    <property type="project" value="TreeGrafter"/>
</dbReference>
<feature type="compositionally biased region" description="Low complexity" evidence="1">
    <location>
        <begin position="573"/>
        <end position="622"/>
    </location>
</feature>
<dbReference type="EMBL" id="WJBH02000001">
    <property type="protein sequence ID" value="KAI9565170.1"/>
    <property type="molecule type" value="Genomic_DNA"/>
</dbReference>
<feature type="region of interest" description="Disordered" evidence="1">
    <location>
        <begin position="170"/>
        <end position="191"/>
    </location>
</feature>
<evidence type="ECO:0008006" key="5">
    <source>
        <dbReference type="Google" id="ProtNLM"/>
    </source>
</evidence>
<evidence type="ECO:0000256" key="1">
    <source>
        <dbReference type="SAM" id="MobiDB-lite"/>
    </source>
</evidence>
<evidence type="ECO:0000313" key="4">
    <source>
        <dbReference type="Proteomes" id="UP000820818"/>
    </source>
</evidence>
<organism evidence="3 4">
    <name type="scientific">Daphnia sinensis</name>
    <dbReference type="NCBI Taxonomy" id="1820382"/>
    <lineage>
        <taxon>Eukaryota</taxon>
        <taxon>Metazoa</taxon>
        <taxon>Ecdysozoa</taxon>
        <taxon>Arthropoda</taxon>
        <taxon>Crustacea</taxon>
        <taxon>Branchiopoda</taxon>
        <taxon>Diplostraca</taxon>
        <taxon>Cladocera</taxon>
        <taxon>Anomopoda</taxon>
        <taxon>Daphniidae</taxon>
        <taxon>Daphnia</taxon>
        <taxon>Daphnia similis group</taxon>
    </lineage>
</organism>
<feature type="transmembrane region" description="Helical" evidence="2">
    <location>
        <begin position="78"/>
        <end position="101"/>
    </location>
</feature>
<keyword evidence="2" id="KW-0472">Membrane</keyword>
<dbReference type="Pfam" id="PF09746">
    <property type="entry name" value="Membralin"/>
    <property type="match status" value="1"/>
</dbReference>
<dbReference type="Proteomes" id="UP000820818">
    <property type="component" value="Linkage Group LG1"/>
</dbReference>
<dbReference type="InterPro" id="IPR019144">
    <property type="entry name" value="Membralin"/>
</dbReference>
<reference evidence="3 4" key="1">
    <citation type="submission" date="2022-05" db="EMBL/GenBank/DDBJ databases">
        <title>A multi-omics perspective on studying reproductive biology in Daphnia sinensis.</title>
        <authorList>
            <person name="Jia J."/>
        </authorList>
    </citation>
    <scope>NUCLEOTIDE SEQUENCE [LARGE SCALE GENOMIC DNA]</scope>
    <source>
        <strain evidence="3 4">WSL</strain>
    </source>
</reference>
<dbReference type="GO" id="GO:1904294">
    <property type="term" value="P:positive regulation of ERAD pathway"/>
    <property type="evidence" value="ECO:0007669"/>
    <property type="project" value="TreeGrafter"/>
</dbReference>
<protein>
    <recommendedName>
        <fullName evidence="5">Membralin</fullName>
    </recommendedName>
</protein>
<evidence type="ECO:0000256" key="2">
    <source>
        <dbReference type="SAM" id="Phobius"/>
    </source>
</evidence>